<dbReference type="FunFam" id="3.40.605.10:FF:000029">
    <property type="entry name" value="Aldehyde dehydrogenase, mitochondrial"/>
    <property type="match status" value="1"/>
</dbReference>
<dbReference type="SUPFAM" id="SSF53720">
    <property type="entry name" value="ALDH-like"/>
    <property type="match status" value="1"/>
</dbReference>
<evidence type="ECO:0000256" key="2">
    <source>
        <dbReference type="ARBA" id="ARBA00023002"/>
    </source>
</evidence>
<feature type="domain" description="Aldehyde dehydrogenase" evidence="8">
    <location>
        <begin position="27"/>
        <end position="250"/>
    </location>
</feature>
<dbReference type="PANTHER" id="PTHR11699">
    <property type="entry name" value="ALDEHYDE DEHYDROGENASE-RELATED"/>
    <property type="match status" value="1"/>
</dbReference>
<accession>A0A7R7VP86</accession>
<dbReference type="EMBL" id="AP024419">
    <property type="protein sequence ID" value="BCR88305.1"/>
    <property type="molecule type" value="Genomic_DNA"/>
</dbReference>
<dbReference type="Proteomes" id="UP000637239">
    <property type="component" value="Chromosome 4"/>
</dbReference>
<keyword evidence="2 7" id="KW-0560">Oxidoreductase</keyword>
<evidence type="ECO:0000256" key="1">
    <source>
        <dbReference type="ARBA" id="ARBA00009986"/>
    </source>
</evidence>
<proteinExistence type="inferred from homology"/>
<evidence type="ECO:0000256" key="3">
    <source>
        <dbReference type="ARBA" id="ARBA00023027"/>
    </source>
</evidence>
<evidence type="ECO:0000313" key="10">
    <source>
        <dbReference type="Proteomes" id="UP000637239"/>
    </source>
</evidence>
<dbReference type="GeneID" id="66982664"/>
<dbReference type="PROSITE" id="PS00687">
    <property type="entry name" value="ALDEHYDE_DEHYDR_GLU"/>
    <property type="match status" value="1"/>
</dbReference>
<keyword evidence="10" id="KW-1185">Reference proteome</keyword>
<comment type="catalytic activity">
    <reaction evidence="5">
        <text>an aldehyde + NAD(+) + H2O = a carboxylate + NADH + 2 H(+)</text>
        <dbReference type="Rhea" id="RHEA:16185"/>
        <dbReference type="ChEBI" id="CHEBI:15377"/>
        <dbReference type="ChEBI" id="CHEBI:15378"/>
        <dbReference type="ChEBI" id="CHEBI:17478"/>
        <dbReference type="ChEBI" id="CHEBI:29067"/>
        <dbReference type="ChEBI" id="CHEBI:57540"/>
        <dbReference type="ChEBI" id="CHEBI:57945"/>
        <dbReference type="EC" id="1.2.1.3"/>
    </reaction>
</comment>
<evidence type="ECO:0000259" key="8">
    <source>
        <dbReference type="Pfam" id="PF00171"/>
    </source>
</evidence>
<dbReference type="EC" id="1.2.1.3" evidence="4"/>
<name>A0A7R7VP86_ASPCH</name>
<dbReference type="Gene3D" id="3.40.309.10">
    <property type="entry name" value="Aldehyde Dehydrogenase, Chain A, domain 2"/>
    <property type="match status" value="1"/>
</dbReference>
<dbReference type="InterPro" id="IPR029510">
    <property type="entry name" value="Ald_DH_CS_GLU"/>
</dbReference>
<evidence type="ECO:0000313" key="9">
    <source>
        <dbReference type="EMBL" id="BCR88305.1"/>
    </source>
</evidence>
<dbReference type="InterPro" id="IPR016161">
    <property type="entry name" value="Ald_DH/histidinol_DH"/>
</dbReference>
<dbReference type="KEGG" id="ache:ACHE_40869S"/>
<reference evidence="9" key="2">
    <citation type="submission" date="2021-02" db="EMBL/GenBank/DDBJ databases">
        <title>Aspergillus chevalieri M1 genome sequence.</title>
        <authorList>
            <person name="Kadooka C."/>
            <person name="Mori K."/>
            <person name="Futagami T."/>
        </authorList>
    </citation>
    <scope>NUCLEOTIDE SEQUENCE</scope>
    <source>
        <strain evidence="9">M1</strain>
    </source>
</reference>
<protein>
    <recommendedName>
        <fullName evidence="4">aldehyde dehydrogenase (NAD(+))</fullName>
        <ecNumber evidence="4">1.2.1.3</ecNumber>
    </recommendedName>
</protein>
<evidence type="ECO:0000256" key="7">
    <source>
        <dbReference type="RuleBase" id="RU003345"/>
    </source>
</evidence>
<dbReference type="AlphaFoldDB" id="A0A7R7VP86"/>
<keyword evidence="3" id="KW-0520">NAD</keyword>
<organism evidence="9 10">
    <name type="scientific">Aspergillus chevalieri</name>
    <name type="common">Eurotium chevalieri</name>
    <dbReference type="NCBI Taxonomy" id="182096"/>
    <lineage>
        <taxon>Eukaryota</taxon>
        <taxon>Fungi</taxon>
        <taxon>Dikarya</taxon>
        <taxon>Ascomycota</taxon>
        <taxon>Pezizomycotina</taxon>
        <taxon>Eurotiomycetes</taxon>
        <taxon>Eurotiomycetidae</taxon>
        <taxon>Eurotiales</taxon>
        <taxon>Aspergillaceae</taxon>
        <taxon>Aspergillus</taxon>
        <taxon>Aspergillus subgen. Aspergillus</taxon>
    </lineage>
</organism>
<gene>
    <name evidence="9" type="ORF">ACHE_40869S</name>
</gene>
<feature type="active site" evidence="6">
    <location>
        <position position="206"/>
    </location>
</feature>
<dbReference type="InterPro" id="IPR015590">
    <property type="entry name" value="Aldehyde_DH_dom"/>
</dbReference>
<dbReference type="InterPro" id="IPR016163">
    <property type="entry name" value="Ald_DH_C"/>
</dbReference>
<reference evidence="9" key="1">
    <citation type="submission" date="2021-01" db="EMBL/GenBank/DDBJ databases">
        <authorList>
            <consortium name="Aspergillus chevalieri M1 genome sequencing consortium"/>
            <person name="Kazuki M."/>
            <person name="Futagami T."/>
        </authorList>
    </citation>
    <scope>NUCLEOTIDE SEQUENCE</scope>
    <source>
        <strain evidence="9">M1</strain>
    </source>
</reference>
<dbReference type="GO" id="GO:0004029">
    <property type="term" value="F:aldehyde dehydrogenase (NAD+) activity"/>
    <property type="evidence" value="ECO:0007669"/>
    <property type="project" value="UniProtKB-EC"/>
</dbReference>
<evidence type="ECO:0000256" key="5">
    <source>
        <dbReference type="ARBA" id="ARBA00049194"/>
    </source>
</evidence>
<sequence>MKRSPPFMSPIPPMWMPLWAPLEQRSLLDLLEEHVFEIAHLEALCNAKPMCLFREYELPQAVEIFRCSLHYVGWCGKLSGESFPVSKGFLKIVQREPLGVCAGITAFNAPIMGMTMKAAPCLAAGNTLILKASEKSPLSTLYLGNLAAAAGIPAGVMNLLSGDGVTGSLLASHMDINKISFTGSVGTGCKIAQAASRSNFKRVSLEMGGKSPSIIFPDADLDETVSWCVRSILDLAGQVCFASSRVYIHE</sequence>
<dbReference type="InterPro" id="IPR016162">
    <property type="entry name" value="Ald_DH_N"/>
</dbReference>
<evidence type="ECO:0000256" key="4">
    <source>
        <dbReference type="ARBA" id="ARBA00024226"/>
    </source>
</evidence>
<dbReference type="Pfam" id="PF00171">
    <property type="entry name" value="Aldedh"/>
    <property type="match status" value="1"/>
</dbReference>
<dbReference type="RefSeq" id="XP_043136827.1">
    <property type="nucleotide sequence ID" value="XM_043279116.1"/>
</dbReference>
<comment type="similarity">
    <text evidence="1 7">Belongs to the aldehyde dehydrogenase family.</text>
</comment>
<evidence type="ECO:0000256" key="6">
    <source>
        <dbReference type="PROSITE-ProRule" id="PRU10007"/>
    </source>
</evidence>
<dbReference type="Gene3D" id="3.40.605.10">
    <property type="entry name" value="Aldehyde Dehydrogenase, Chain A, domain 1"/>
    <property type="match status" value="1"/>
</dbReference>